<dbReference type="InterPro" id="IPR012340">
    <property type="entry name" value="NA-bd_OB-fold"/>
</dbReference>
<dbReference type="InterPro" id="IPR051373">
    <property type="entry name" value="Lin-28_RNA-binding"/>
</dbReference>
<evidence type="ECO:0000259" key="5">
    <source>
        <dbReference type="PROSITE" id="PS51857"/>
    </source>
</evidence>
<comment type="subcellular location">
    <subcellularLocation>
        <location evidence="1">Cytoplasm</location>
    </subcellularLocation>
</comment>
<dbReference type="SMART" id="SM00357">
    <property type="entry name" value="CSP"/>
    <property type="match status" value="1"/>
</dbReference>
<gene>
    <name evidence="7" type="primary">LOC101895444</name>
</gene>
<dbReference type="InterPro" id="IPR036875">
    <property type="entry name" value="Znf_CCHC_sf"/>
</dbReference>
<feature type="compositionally biased region" description="Polar residues" evidence="4">
    <location>
        <begin position="1"/>
        <end position="44"/>
    </location>
</feature>
<accession>A0A9J7DKX4</accession>
<dbReference type="InterPro" id="IPR011129">
    <property type="entry name" value="CSD"/>
</dbReference>
<dbReference type="PANTHER" id="PTHR46109:SF1">
    <property type="entry name" value="PROTEIN LIN-28 HOMOLOG"/>
    <property type="match status" value="1"/>
</dbReference>
<evidence type="ECO:0000313" key="6">
    <source>
        <dbReference type="Proteomes" id="UP001652621"/>
    </source>
</evidence>
<dbReference type="InterPro" id="IPR002059">
    <property type="entry name" value="CSP_DNA-bd"/>
</dbReference>
<dbReference type="Pfam" id="PF00313">
    <property type="entry name" value="CSD"/>
    <property type="match status" value="1"/>
</dbReference>
<dbReference type="PROSITE" id="PS51857">
    <property type="entry name" value="CSD_2"/>
    <property type="match status" value="1"/>
</dbReference>
<evidence type="ECO:0000256" key="1">
    <source>
        <dbReference type="ARBA" id="ARBA00004496"/>
    </source>
</evidence>
<dbReference type="KEGG" id="mde:101895444"/>
<dbReference type="GO" id="GO:0031054">
    <property type="term" value="P:pre-miRNA processing"/>
    <property type="evidence" value="ECO:0007669"/>
    <property type="project" value="TreeGrafter"/>
</dbReference>
<dbReference type="GO" id="GO:0008270">
    <property type="term" value="F:zinc ion binding"/>
    <property type="evidence" value="ECO:0007669"/>
    <property type="project" value="InterPro"/>
</dbReference>
<dbReference type="GO" id="GO:0005737">
    <property type="term" value="C:cytoplasm"/>
    <property type="evidence" value="ECO:0007669"/>
    <property type="project" value="UniProtKB-SubCell"/>
</dbReference>
<dbReference type="GO" id="GO:0003729">
    <property type="term" value="F:mRNA binding"/>
    <property type="evidence" value="ECO:0007669"/>
    <property type="project" value="TreeGrafter"/>
</dbReference>
<dbReference type="SUPFAM" id="SSF50249">
    <property type="entry name" value="Nucleic acid-binding proteins"/>
    <property type="match status" value="1"/>
</dbReference>
<feature type="region of interest" description="Disordered" evidence="4">
    <location>
        <begin position="1"/>
        <end position="49"/>
    </location>
</feature>
<dbReference type="CDD" id="cd04458">
    <property type="entry name" value="CSP_CDS"/>
    <property type="match status" value="1"/>
</dbReference>
<keyword evidence="6" id="KW-1185">Reference proteome</keyword>
<feature type="domain" description="CSD" evidence="5">
    <location>
        <begin position="59"/>
        <end position="124"/>
    </location>
</feature>
<evidence type="ECO:0000256" key="4">
    <source>
        <dbReference type="SAM" id="MobiDB-lite"/>
    </source>
</evidence>
<name>A0A9J7DKX4_MUSDO</name>
<comment type="similarity">
    <text evidence="2">Belongs to the lin-28 family.</text>
</comment>
<dbReference type="OrthoDB" id="422005at2759"/>
<dbReference type="PANTHER" id="PTHR46109">
    <property type="entry name" value="PROTEIN LIN-28"/>
    <property type="match status" value="1"/>
</dbReference>
<proteinExistence type="inferred from homology"/>
<dbReference type="InterPro" id="IPR001878">
    <property type="entry name" value="Znf_CCHC"/>
</dbReference>
<dbReference type="GO" id="GO:0005634">
    <property type="term" value="C:nucleus"/>
    <property type="evidence" value="ECO:0007669"/>
    <property type="project" value="TreeGrafter"/>
</dbReference>
<organism evidence="6 7">
    <name type="scientific">Musca domestica</name>
    <name type="common">House fly</name>
    <dbReference type="NCBI Taxonomy" id="7370"/>
    <lineage>
        <taxon>Eukaryota</taxon>
        <taxon>Metazoa</taxon>
        <taxon>Ecdysozoa</taxon>
        <taxon>Arthropoda</taxon>
        <taxon>Hexapoda</taxon>
        <taxon>Insecta</taxon>
        <taxon>Pterygota</taxon>
        <taxon>Neoptera</taxon>
        <taxon>Endopterygota</taxon>
        <taxon>Diptera</taxon>
        <taxon>Brachycera</taxon>
        <taxon>Muscomorpha</taxon>
        <taxon>Muscoidea</taxon>
        <taxon>Muscidae</taxon>
        <taxon>Musca</taxon>
    </lineage>
</organism>
<sequence>MANNTSNNPQSPEQNDPNLEHSSNSPNESSQMDTSHPLASTSGSRLRPEDISPHEIAGVRYGKCKWFNVAKGWGFLTPNDGGHEVFVHQSIIQMSGFRSLGEQEEVEFECHLTERGLEATRVSGIQGSDCHGSTFRPRSKKRHRRVRCYNCGEFANHIASKCHLGPQPKRCHLCKQDDHLFANCPTKKNQNVDQSSANPDEENSGAGGGNEEENVAKDQS</sequence>
<feature type="region of interest" description="Disordered" evidence="4">
    <location>
        <begin position="185"/>
        <end position="220"/>
    </location>
</feature>
<dbReference type="SMART" id="SM00343">
    <property type="entry name" value="ZnF_C2HC"/>
    <property type="match status" value="2"/>
</dbReference>
<feature type="compositionally biased region" description="Polar residues" evidence="4">
    <location>
        <begin position="186"/>
        <end position="198"/>
    </location>
</feature>
<dbReference type="PRINTS" id="PR00050">
    <property type="entry name" value="COLDSHOCK"/>
</dbReference>
<dbReference type="Gene3D" id="4.10.60.10">
    <property type="entry name" value="Zinc finger, CCHC-type"/>
    <property type="match status" value="1"/>
</dbReference>
<keyword evidence="3" id="KW-0963">Cytoplasm</keyword>
<dbReference type="GeneID" id="101895444"/>
<protein>
    <submittedName>
        <fullName evidence="7">Protein lin-28 homolog</fullName>
    </submittedName>
</protein>
<dbReference type="Proteomes" id="UP001652621">
    <property type="component" value="Unplaced"/>
</dbReference>
<dbReference type="RefSeq" id="XP_019894326.2">
    <property type="nucleotide sequence ID" value="XM_020038767.2"/>
</dbReference>
<evidence type="ECO:0000256" key="2">
    <source>
        <dbReference type="ARBA" id="ARBA00008840"/>
    </source>
</evidence>
<evidence type="ECO:0000256" key="3">
    <source>
        <dbReference type="ARBA" id="ARBA00022490"/>
    </source>
</evidence>
<evidence type="ECO:0000313" key="7">
    <source>
        <dbReference type="RefSeq" id="XP_019894326.2"/>
    </source>
</evidence>
<dbReference type="Gene3D" id="2.40.50.140">
    <property type="entry name" value="Nucleic acid-binding proteins"/>
    <property type="match status" value="1"/>
</dbReference>
<dbReference type="AlphaFoldDB" id="A0A9J7DKX4"/>
<reference evidence="7" key="1">
    <citation type="submission" date="2025-08" db="UniProtKB">
        <authorList>
            <consortium name="RefSeq"/>
        </authorList>
    </citation>
    <scope>IDENTIFICATION</scope>
    <source>
        <strain evidence="7">Aabys</strain>
        <tissue evidence="7">Whole body</tissue>
    </source>
</reference>
<dbReference type="SUPFAM" id="SSF57756">
    <property type="entry name" value="Retrovirus zinc finger-like domains"/>
    <property type="match status" value="1"/>
</dbReference>
<dbReference type="VEuPathDB" id="VectorBase:MDOMA2_015326"/>